<protein>
    <submittedName>
        <fullName evidence="1">Uncharacterized protein</fullName>
    </submittedName>
</protein>
<comment type="caution">
    <text evidence="1">The sequence shown here is derived from an EMBL/GenBank/DDBJ whole genome shotgun (WGS) entry which is preliminary data.</text>
</comment>
<sequence length="73" mass="8611">MIDCGRGEGGHSKVSFKQKVKLRRCNFASCFGEDLTDQIRVSGYFERRGRMVERNDRKRFNHRTEGDPMTKKR</sequence>
<evidence type="ECO:0000313" key="2">
    <source>
        <dbReference type="Proteomes" id="UP001056120"/>
    </source>
</evidence>
<organism evidence="1 2">
    <name type="scientific">Smallanthus sonchifolius</name>
    <dbReference type="NCBI Taxonomy" id="185202"/>
    <lineage>
        <taxon>Eukaryota</taxon>
        <taxon>Viridiplantae</taxon>
        <taxon>Streptophyta</taxon>
        <taxon>Embryophyta</taxon>
        <taxon>Tracheophyta</taxon>
        <taxon>Spermatophyta</taxon>
        <taxon>Magnoliopsida</taxon>
        <taxon>eudicotyledons</taxon>
        <taxon>Gunneridae</taxon>
        <taxon>Pentapetalae</taxon>
        <taxon>asterids</taxon>
        <taxon>campanulids</taxon>
        <taxon>Asterales</taxon>
        <taxon>Asteraceae</taxon>
        <taxon>Asteroideae</taxon>
        <taxon>Heliantheae alliance</taxon>
        <taxon>Millerieae</taxon>
        <taxon>Smallanthus</taxon>
    </lineage>
</organism>
<gene>
    <name evidence="1" type="ORF">L1987_60532</name>
</gene>
<reference evidence="2" key="1">
    <citation type="journal article" date="2022" name="Mol. Ecol. Resour.">
        <title>The genomes of chicory, endive, great burdock and yacon provide insights into Asteraceae palaeo-polyploidization history and plant inulin production.</title>
        <authorList>
            <person name="Fan W."/>
            <person name="Wang S."/>
            <person name="Wang H."/>
            <person name="Wang A."/>
            <person name="Jiang F."/>
            <person name="Liu H."/>
            <person name="Zhao H."/>
            <person name="Xu D."/>
            <person name="Zhang Y."/>
        </authorList>
    </citation>
    <scope>NUCLEOTIDE SEQUENCE [LARGE SCALE GENOMIC DNA]</scope>
    <source>
        <strain evidence="2">cv. Yunnan</strain>
    </source>
</reference>
<dbReference type="EMBL" id="CM042037">
    <property type="protein sequence ID" value="KAI3742836.1"/>
    <property type="molecule type" value="Genomic_DNA"/>
</dbReference>
<dbReference type="Proteomes" id="UP001056120">
    <property type="component" value="Linkage Group LG20"/>
</dbReference>
<proteinExistence type="predicted"/>
<reference evidence="1 2" key="2">
    <citation type="journal article" date="2022" name="Mol. Ecol. Resour.">
        <title>The genomes of chicory, endive, great burdock and yacon provide insights into Asteraceae paleo-polyploidization history and plant inulin production.</title>
        <authorList>
            <person name="Fan W."/>
            <person name="Wang S."/>
            <person name="Wang H."/>
            <person name="Wang A."/>
            <person name="Jiang F."/>
            <person name="Liu H."/>
            <person name="Zhao H."/>
            <person name="Xu D."/>
            <person name="Zhang Y."/>
        </authorList>
    </citation>
    <scope>NUCLEOTIDE SEQUENCE [LARGE SCALE GENOMIC DNA]</scope>
    <source>
        <strain evidence="2">cv. Yunnan</strain>
        <tissue evidence="1">Leaves</tissue>
    </source>
</reference>
<keyword evidence="2" id="KW-1185">Reference proteome</keyword>
<accession>A0ACB9D8N2</accession>
<evidence type="ECO:0000313" key="1">
    <source>
        <dbReference type="EMBL" id="KAI3742836.1"/>
    </source>
</evidence>
<name>A0ACB9D8N2_9ASTR</name>